<dbReference type="Proteomes" id="UP000433577">
    <property type="component" value="Chromosome 1"/>
</dbReference>
<feature type="transmembrane region" description="Helical" evidence="1">
    <location>
        <begin position="60"/>
        <end position="80"/>
    </location>
</feature>
<dbReference type="RefSeq" id="WP_158951480.1">
    <property type="nucleotide sequence ID" value="NZ_CP046913.1"/>
</dbReference>
<keyword evidence="1" id="KW-0472">Membrane</keyword>
<gene>
    <name evidence="2" type="ORF">FAZ98_12355</name>
</gene>
<accession>A0A7Z2JGG1</accession>
<feature type="transmembrane region" description="Helical" evidence="1">
    <location>
        <begin position="29"/>
        <end position="48"/>
    </location>
</feature>
<reference evidence="2 3" key="1">
    <citation type="submission" date="2019-12" db="EMBL/GenBank/DDBJ databases">
        <title>Paraburkholderia acidiphila 7Q-K02 sp. nov and Paraburkholderia acidisoli DHF22 sp. nov., two strains isolated from forest soil.</title>
        <authorList>
            <person name="Gao Z."/>
            <person name="Qiu L."/>
        </authorList>
    </citation>
    <scope>NUCLEOTIDE SEQUENCE [LARGE SCALE GENOMIC DNA]</scope>
    <source>
        <strain evidence="2 3">DHF22</strain>
    </source>
</reference>
<keyword evidence="1" id="KW-1133">Transmembrane helix</keyword>
<evidence type="ECO:0000256" key="1">
    <source>
        <dbReference type="SAM" id="Phobius"/>
    </source>
</evidence>
<keyword evidence="3" id="KW-1185">Reference proteome</keyword>
<feature type="transmembrane region" description="Helical" evidence="1">
    <location>
        <begin position="6"/>
        <end position="22"/>
    </location>
</feature>
<name>A0A7Z2JGG1_9BURK</name>
<evidence type="ECO:0008006" key="4">
    <source>
        <dbReference type="Google" id="ProtNLM"/>
    </source>
</evidence>
<organism evidence="2 3">
    <name type="scientific">Paraburkholderia acidisoli</name>
    <dbReference type="NCBI Taxonomy" id="2571748"/>
    <lineage>
        <taxon>Bacteria</taxon>
        <taxon>Pseudomonadati</taxon>
        <taxon>Pseudomonadota</taxon>
        <taxon>Betaproteobacteria</taxon>
        <taxon>Burkholderiales</taxon>
        <taxon>Burkholderiaceae</taxon>
        <taxon>Paraburkholderia</taxon>
    </lineage>
</organism>
<proteinExistence type="predicted"/>
<keyword evidence="1" id="KW-0812">Transmembrane</keyword>
<evidence type="ECO:0000313" key="3">
    <source>
        <dbReference type="Proteomes" id="UP000433577"/>
    </source>
</evidence>
<dbReference type="EMBL" id="CP046913">
    <property type="protein sequence ID" value="QGZ62454.1"/>
    <property type="molecule type" value="Genomic_DNA"/>
</dbReference>
<sequence length="88" mass="9200">MGWPGVIFLGLVVGCAGWWLHPMRRAARGGLVVALAAGVLGAVLAKVAGRVTGGFYDGELLEWPLCTALALVFVMAAVALRARRPART</sequence>
<protein>
    <recommendedName>
        <fullName evidence="4">GlsB/YeaQ/YmgE family stress response membrane protein</fullName>
    </recommendedName>
</protein>
<dbReference type="KEGG" id="pacs:FAZ98_12355"/>
<evidence type="ECO:0000313" key="2">
    <source>
        <dbReference type="EMBL" id="QGZ62454.1"/>
    </source>
</evidence>
<dbReference type="AlphaFoldDB" id="A0A7Z2JGG1"/>